<evidence type="ECO:0000256" key="1">
    <source>
        <dbReference type="SAM" id="MobiDB-lite"/>
    </source>
</evidence>
<dbReference type="Pfam" id="PF20233">
    <property type="entry name" value="DUF6590"/>
    <property type="match status" value="1"/>
</dbReference>
<sequence length="869" mass="98361">MDSIRICTKCCFILFDRWLNESSLERNDRVMEAQISSDLDPAVLRANDLESGIQTLRQRALNSTDSNDGSIPRDAVSATKELTEELNDGIDAENHLFRFRLWAVHNSALSEKHDSLDWRLRKSTMAYSVMVDLLTDLSHAILLRKDHTVTSAALIQNNVGDALDQIFRYSRVMRRSGGFRRIAKAKDYIEYDDLGNNLSAKFRDSVKSYLDATLGKTSVHVRARLLETICVRQQSLAFQKSRREDKAMSFDDAPSDHVPTSARITSQMIPITSAKTSIGISQKQSRSAFPGPLRPEGPKFASSSATTFVSKTLASTDAYVDPAEITFPLDSLPKRPTIRRGQREQECPYCFVLCPIEEFTDSSWPRHVIGDIMPFICIFDTCNKPNILYDSEAAWLNHLRVDHARKGWTCLDSDHDETLFFLTKADLISHITKDHDDSLSVEELEQIAEDCCGGLKNDSIVERCTFDCEINTSEFSCNELNSHIASHLLLLSQISLSGHDNISGIDFPISTDIASKREADTSQVNSPRKKPNTNVIQDESHALLTDLSMVLTHELPQSQPRESEQPEASRHTSDPNQFPMSPSHLLPRGRGANILRTYDTSPEWNAEHQQWFQKQWDPTQNNWYWTCYNGTSWVFFAWVPRSRADSITRMASRGRGNNIIGTYNGSQATLHYEHLDPSFYVRDRSFFVEGRVFAIILNENAGSTTATDYNTSRSISEVRYQGNLVHTSVRRFVVVKRKREFCFACPIFTYGGRATNKPGVQAEEHAVAYDLQNTPRLLPGETGIFKVSIGVNMEANETLSGASRIYFGIHHPIQYNVKVKNIGCVCNEHIHSLIGNWREEENREGQQASEVTASGHENSREYVPEQERY</sequence>
<dbReference type="PANTHER" id="PTHR35391">
    <property type="entry name" value="C2H2-TYPE DOMAIN-CONTAINING PROTEIN-RELATED"/>
    <property type="match status" value="1"/>
</dbReference>
<dbReference type="InterPro" id="IPR046497">
    <property type="entry name" value="DUF6590"/>
</dbReference>
<keyword evidence="5" id="KW-1185">Reference proteome</keyword>
<evidence type="ECO:0000259" key="3">
    <source>
        <dbReference type="Pfam" id="PF26082"/>
    </source>
</evidence>
<name>A0A1Y2LK16_EPING</name>
<organism evidence="4 5">
    <name type="scientific">Epicoccum nigrum</name>
    <name type="common">Soil fungus</name>
    <name type="synonym">Epicoccum purpurascens</name>
    <dbReference type="NCBI Taxonomy" id="105696"/>
    <lineage>
        <taxon>Eukaryota</taxon>
        <taxon>Fungi</taxon>
        <taxon>Dikarya</taxon>
        <taxon>Ascomycota</taxon>
        <taxon>Pezizomycotina</taxon>
        <taxon>Dothideomycetes</taxon>
        <taxon>Pleosporomycetidae</taxon>
        <taxon>Pleosporales</taxon>
        <taxon>Pleosporineae</taxon>
        <taxon>Didymellaceae</taxon>
        <taxon>Epicoccum</taxon>
    </lineage>
</organism>
<feature type="compositionally biased region" description="Basic and acidic residues" evidence="1">
    <location>
        <begin position="561"/>
        <end position="573"/>
    </location>
</feature>
<dbReference type="Proteomes" id="UP000193240">
    <property type="component" value="Unassembled WGS sequence"/>
</dbReference>
<dbReference type="Pfam" id="PF26082">
    <property type="entry name" value="zf-C2H2_AcuF"/>
    <property type="match status" value="1"/>
</dbReference>
<reference evidence="4 5" key="1">
    <citation type="journal article" date="2017" name="Genome Announc.">
        <title>Genome sequence of the saprophytic ascomycete Epicoccum nigrum ICMP 19927 strain isolated from New Zealand.</title>
        <authorList>
            <person name="Fokin M."/>
            <person name="Fleetwood D."/>
            <person name="Weir B.S."/>
            <person name="Villas-Boas S.G."/>
        </authorList>
    </citation>
    <scope>NUCLEOTIDE SEQUENCE [LARGE SCALE GENOMIC DNA]</scope>
    <source>
        <strain evidence="4 5">ICMP 19927</strain>
    </source>
</reference>
<feature type="compositionally biased region" description="Polar residues" evidence="1">
    <location>
        <begin position="845"/>
        <end position="856"/>
    </location>
</feature>
<evidence type="ECO:0000259" key="2">
    <source>
        <dbReference type="Pfam" id="PF20233"/>
    </source>
</evidence>
<dbReference type="InParanoid" id="A0A1Y2LK16"/>
<dbReference type="AlphaFoldDB" id="A0A1Y2LK16"/>
<feature type="compositionally biased region" description="Basic and acidic residues" evidence="1">
    <location>
        <begin position="857"/>
        <end position="869"/>
    </location>
</feature>
<evidence type="ECO:0000313" key="5">
    <source>
        <dbReference type="Proteomes" id="UP000193240"/>
    </source>
</evidence>
<feature type="region of interest" description="Disordered" evidence="1">
    <location>
        <begin position="556"/>
        <end position="589"/>
    </location>
</feature>
<dbReference type="InterPro" id="IPR058925">
    <property type="entry name" value="zf-C2H2_AcuF"/>
</dbReference>
<proteinExistence type="predicted"/>
<dbReference type="PANTHER" id="PTHR35391:SF5">
    <property type="entry name" value="DUF6590 DOMAIN-CONTAINING PROTEIN"/>
    <property type="match status" value="1"/>
</dbReference>
<evidence type="ECO:0000313" key="4">
    <source>
        <dbReference type="EMBL" id="OSS44266.1"/>
    </source>
</evidence>
<protein>
    <recommendedName>
        <fullName evidence="6">C2H2-type domain-containing protein</fullName>
    </recommendedName>
</protein>
<dbReference type="EMBL" id="KZ107858">
    <property type="protein sequence ID" value="OSS44266.1"/>
    <property type="molecule type" value="Genomic_DNA"/>
</dbReference>
<accession>A0A1Y2LK16</accession>
<evidence type="ECO:0008006" key="6">
    <source>
        <dbReference type="Google" id="ProtNLM"/>
    </source>
</evidence>
<feature type="domain" description="Oxidoreductase acuF-like C2H2 type zinc-finger" evidence="3">
    <location>
        <begin position="346"/>
        <end position="372"/>
    </location>
</feature>
<feature type="domain" description="DUF6590" evidence="2">
    <location>
        <begin position="684"/>
        <end position="833"/>
    </location>
</feature>
<feature type="region of interest" description="Disordered" evidence="1">
    <location>
        <begin position="841"/>
        <end position="869"/>
    </location>
</feature>
<dbReference type="STRING" id="105696.A0A1Y2LK16"/>
<gene>
    <name evidence="4" type="ORF">B5807_11047</name>
</gene>